<proteinExistence type="predicted"/>
<name>A0A2L1KDG5_PSEAI</name>
<dbReference type="EMBL" id="MF344568">
    <property type="protein sequence ID" value="AVE20378.1"/>
    <property type="molecule type" value="Genomic_DNA"/>
</dbReference>
<dbReference type="AlphaFoldDB" id="A0A2L1KDG5"/>
<organism evidence="1">
    <name type="scientific">Pseudomonas aeruginosa</name>
    <dbReference type="NCBI Taxonomy" id="287"/>
    <lineage>
        <taxon>Bacteria</taxon>
        <taxon>Pseudomonadati</taxon>
        <taxon>Pseudomonadota</taxon>
        <taxon>Gammaproteobacteria</taxon>
        <taxon>Pseudomonadales</taxon>
        <taxon>Pseudomonadaceae</taxon>
        <taxon>Pseudomonas</taxon>
    </lineage>
</organism>
<protein>
    <submittedName>
        <fullName evidence="1">Uncharacterized protein</fullName>
    </submittedName>
</protein>
<geneLocation type="plasmid" evidence="1">
    <name>p727-IMP</name>
</geneLocation>
<keyword evidence="1" id="KW-0614">Plasmid</keyword>
<evidence type="ECO:0000313" key="1">
    <source>
        <dbReference type="EMBL" id="AVE20378.1"/>
    </source>
</evidence>
<accession>A0A2L1KDG5</accession>
<reference evidence="1" key="1">
    <citation type="submission" date="2017-06" db="EMBL/GenBank/DDBJ databases">
        <title>Complete sequence of p727-IMP from clinical Pseudomonas aeruginosa.</title>
        <authorList>
            <person name="Yuan M."/>
            <person name="Feng J.2nd."/>
            <person name="Zhan Z.3rd."/>
            <person name="Jiang X.4th."/>
            <person name="Zhang D.5th."/>
            <person name="Chen X.6th."/>
            <person name="Zhao X."/>
            <person name="Che J."/>
            <person name="Lu J."/>
            <person name="Xu J."/>
            <person name="Li J."/>
            <person name="Zhou D."/>
        </authorList>
    </citation>
    <scope>NUCLEOTIDE SEQUENCE</scope>
    <source>
        <plasmid evidence="1">p727-IMP</plasmid>
    </source>
</reference>
<sequence length="46" mass="5093">MAAQHFGYEEECPFGIPALCKTEQVRGREDGVVDFDLKKPPLELGA</sequence>